<protein>
    <submittedName>
        <fullName evidence="2">Uncharacterized protein</fullName>
    </submittedName>
</protein>
<dbReference type="Proteomes" id="UP000001058">
    <property type="component" value="Unassembled WGS sequence"/>
</dbReference>
<dbReference type="EMBL" id="GL378388">
    <property type="protein sequence ID" value="EFJ41945.1"/>
    <property type="molecule type" value="Genomic_DNA"/>
</dbReference>
<dbReference type="eggNOG" id="ENOG502SVUA">
    <property type="taxonomic scope" value="Eukaryota"/>
</dbReference>
<dbReference type="KEGG" id="vcn:VOLCADRAFT_119573"/>
<dbReference type="GeneID" id="9622788"/>
<evidence type="ECO:0000313" key="3">
    <source>
        <dbReference type="Proteomes" id="UP000001058"/>
    </source>
</evidence>
<dbReference type="InParanoid" id="D8UEC6"/>
<gene>
    <name evidence="2" type="ORF">VOLCADRAFT_119573</name>
</gene>
<evidence type="ECO:0000313" key="2">
    <source>
        <dbReference type="EMBL" id="EFJ41945.1"/>
    </source>
</evidence>
<name>D8UEC6_VOLCA</name>
<reference evidence="2 3" key="1">
    <citation type="journal article" date="2010" name="Science">
        <title>Genomic analysis of organismal complexity in the multicellular green alga Volvox carteri.</title>
        <authorList>
            <person name="Prochnik S.E."/>
            <person name="Umen J."/>
            <person name="Nedelcu A.M."/>
            <person name="Hallmann A."/>
            <person name="Miller S.M."/>
            <person name="Nishii I."/>
            <person name="Ferris P."/>
            <person name="Kuo A."/>
            <person name="Mitros T."/>
            <person name="Fritz-Laylin L.K."/>
            <person name="Hellsten U."/>
            <person name="Chapman J."/>
            <person name="Simakov O."/>
            <person name="Rensing S.A."/>
            <person name="Terry A."/>
            <person name="Pangilinan J."/>
            <person name="Kapitonov V."/>
            <person name="Jurka J."/>
            <person name="Salamov A."/>
            <person name="Shapiro H."/>
            <person name="Schmutz J."/>
            <person name="Grimwood J."/>
            <person name="Lindquist E."/>
            <person name="Lucas S."/>
            <person name="Grigoriev I.V."/>
            <person name="Schmitt R."/>
            <person name="Kirk D."/>
            <person name="Rokhsar D.S."/>
        </authorList>
    </citation>
    <scope>NUCLEOTIDE SEQUENCE [LARGE SCALE GENOMIC DNA]</scope>
    <source>
        <strain evidence="3">f. Nagariensis / Eve</strain>
    </source>
</reference>
<dbReference type="AlphaFoldDB" id="D8UEC6"/>
<dbReference type="OrthoDB" id="513406at2759"/>
<dbReference type="RefSeq" id="XP_002956982.1">
    <property type="nucleotide sequence ID" value="XM_002956936.1"/>
</dbReference>
<evidence type="ECO:0000256" key="1">
    <source>
        <dbReference type="SAM" id="MobiDB-lite"/>
    </source>
</evidence>
<proteinExistence type="predicted"/>
<keyword evidence="3" id="KW-1185">Reference proteome</keyword>
<feature type="region of interest" description="Disordered" evidence="1">
    <location>
        <begin position="124"/>
        <end position="148"/>
    </location>
</feature>
<feature type="region of interest" description="Disordered" evidence="1">
    <location>
        <begin position="80"/>
        <end position="99"/>
    </location>
</feature>
<feature type="compositionally biased region" description="Low complexity" evidence="1">
    <location>
        <begin position="212"/>
        <end position="225"/>
    </location>
</feature>
<feature type="region of interest" description="Disordered" evidence="1">
    <location>
        <begin position="212"/>
        <end position="236"/>
    </location>
</feature>
<accession>D8UEC6</accession>
<sequence length="471" mass="49231">MPCLFNTSSCPELRPRGGQLVAHASLSSEAACLRLTATDAAGAASGHVSPSPWADGDVLRLQLADGRYVYAEVLAGLPAPRTRQVPPSNPVGARREGSISPPQLLCQGIRYRVRTAAARGAAEAAASEAGSSSVQQESGGDGPPESLVLEAVGGALSPPAISTSSSGTSSSDPLRALLQLLQSPPRKHAAALRAWAPLASRLLRPPQLPQLTATASTSPAHQQQQPQPPAAQPLPAATAAAAAGSTLDGVRVAVVRRVMSLDELRGAAASHPGAWCDGSGPSDRGPAEDNLAVMTAGEVASLLEGRRGVVLLQLHIGWGAHEDVPPYGPYKPLVLRLLREALERPDIVSYVSSAPVPGSAVGNPSYGMTLVLCGDREPFRSWGAHLASFGCQAALEAQSPYYKLLIGRILGYREDSILHHIKEAHGPTALTPQVATAVEQQLGKLSAKKPTLPWNDTHWKGRNSRFGNRCF</sequence>
<organism evidence="3">
    <name type="scientific">Volvox carteri f. nagariensis</name>
    <dbReference type="NCBI Taxonomy" id="3068"/>
    <lineage>
        <taxon>Eukaryota</taxon>
        <taxon>Viridiplantae</taxon>
        <taxon>Chlorophyta</taxon>
        <taxon>core chlorophytes</taxon>
        <taxon>Chlorophyceae</taxon>
        <taxon>CS clade</taxon>
        <taxon>Chlamydomonadales</taxon>
        <taxon>Volvocaceae</taxon>
        <taxon>Volvox</taxon>
    </lineage>
</organism>
<feature type="compositionally biased region" description="Low complexity" evidence="1">
    <location>
        <begin position="124"/>
        <end position="138"/>
    </location>
</feature>